<proteinExistence type="predicted"/>
<evidence type="ECO:0000313" key="4">
    <source>
        <dbReference type="Proteomes" id="UP001149090"/>
    </source>
</evidence>
<dbReference type="Pfam" id="PF13540">
    <property type="entry name" value="RCC1_2"/>
    <property type="match status" value="2"/>
</dbReference>
<dbReference type="InterPro" id="IPR000210">
    <property type="entry name" value="BTB/POZ_dom"/>
</dbReference>
<feature type="repeat" description="RCC1" evidence="1">
    <location>
        <begin position="141"/>
        <end position="186"/>
    </location>
</feature>
<dbReference type="PANTHER" id="PTHR45982:SF4">
    <property type="entry name" value="PHR DOMAIN-CONTAINING PROTEIN"/>
    <property type="match status" value="1"/>
</dbReference>
<dbReference type="PRINTS" id="PR00633">
    <property type="entry name" value="RCCNDNSATION"/>
</dbReference>
<dbReference type="SUPFAM" id="SSF54695">
    <property type="entry name" value="POZ domain"/>
    <property type="match status" value="1"/>
</dbReference>
<keyword evidence="4" id="KW-1185">Reference proteome</keyword>
<feature type="repeat" description="RCC1" evidence="1">
    <location>
        <begin position="246"/>
        <end position="295"/>
    </location>
</feature>
<name>A0A9Q0LP33_ANAIG</name>
<feature type="domain" description="BTB" evidence="2">
    <location>
        <begin position="458"/>
        <end position="524"/>
    </location>
</feature>
<comment type="caution">
    <text evidence="3">The sequence shown here is derived from an EMBL/GenBank/DDBJ whole genome shotgun (WGS) entry which is preliminary data.</text>
</comment>
<evidence type="ECO:0000256" key="1">
    <source>
        <dbReference type="PROSITE-ProRule" id="PRU00235"/>
    </source>
</evidence>
<feature type="repeat" description="RCC1" evidence="1">
    <location>
        <begin position="3"/>
        <end position="56"/>
    </location>
</feature>
<dbReference type="PROSITE" id="PS50012">
    <property type="entry name" value="RCC1_3"/>
    <property type="match status" value="4"/>
</dbReference>
<dbReference type="Proteomes" id="UP001149090">
    <property type="component" value="Unassembled WGS sequence"/>
</dbReference>
<dbReference type="SUPFAM" id="SSF50985">
    <property type="entry name" value="RCC1/BLIP-II"/>
    <property type="match status" value="1"/>
</dbReference>
<dbReference type="AlphaFoldDB" id="A0A9Q0LP33"/>
<accession>A0A9Q0LP33</accession>
<gene>
    <name evidence="3" type="ORF">M0811_08030</name>
</gene>
<protein>
    <recommendedName>
        <fullName evidence="2">BTB domain-containing protein</fullName>
    </recommendedName>
</protein>
<dbReference type="InterPro" id="IPR000408">
    <property type="entry name" value="Reg_chr_condens"/>
</dbReference>
<feature type="repeat" description="RCC1" evidence="1">
    <location>
        <begin position="189"/>
        <end position="242"/>
    </location>
</feature>
<dbReference type="InterPro" id="IPR051553">
    <property type="entry name" value="Ran_GTPase-activating"/>
</dbReference>
<evidence type="ECO:0000259" key="2">
    <source>
        <dbReference type="PROSITE" id="PS50097"/>
    </source>
</evidence>
<dbReference type="EMBL" id="JAPDFW010000069">
    <property type="protein sequence ID" value="KAJ5074675.1"/>
    <property type="molecule type" value="Genomic_DNA"/>
</dbReference>
<dbReference type="OrthoDB" id="10256179at2759"/>
<sequence length="564" mass="63154">MSQNIYSWGSNFGFSLLFLQSPNIHKHEPTEVTELYNVPIKQISPGFSETVILTQTGNIIEYLSELPIKREPNINNIRKVSSGFGFYACLTCDGEIYLSNLTIFGKPKSEEFIKLDTSIIKEEIIDIACGSSFLLILTESGDAYGVGNSSYGQLGTISEEVPLTLLDSNVKKIFAGNYSNSTFLLKKDNTLFACGRNISNQLGIASDDIRIPKLKQVPDLPSDGIVKNVMAGFYHSIIIIKENGINNIYGSGAEKISGFGSAQQKFEKIPFFINKNEDIKEIAVGSSHSIVLTKSGKLFVFGENAYGCFGVDTSQYSPDPYEIQIKSLPDSLQNYTISAGAFNSFFYSKVNSPLIQDFVSLFENQQGCDISFHTIGGSISAHKLIINMRIGENNLEDFANFLQKKDLEESKSIFRVIYGDINAKIPQKSKIPNFLLPILHNHKFFSGLEKLYHDEESKDFILTSNEKTVKIHKTLLWARSQLFGQMFSFTQDSSNQAPDYSGISFDSLQILIFYLYTNKIPENSKVNDSIIEDLTKAMDYFQLNENEPNLVTKIKLFKNGKNTN</sequence>
<dbReference type="Gene3D" id="2.130.10.30">
    <property type="entry name" value="Regulator of chromosome condensation 1/beta-lactamase-inhibitor protein II"/>
    <property type="match status" value="1"/>
</dbReference>
<reference evidence="3" key="1">
    <citation type="submission" date="2022-10" db="EMBL/GenBank/DDBJ databases">
        <title>Novel sulphate-reducing endosymbionts in the free-living metamonad Anaeramoeba.</title>
        <authorList>
            <person name="Jerlstrom-Hultqvist J."/>
            <person name="Cepicka I."/>
            <person name="Gallot-Lavallee L."/>
            <person name="Salas-Leiva D."/>
            <person name="Curtis B.A."/>
            <person name="Zahonova K."/>
            <person name="Pipaliya S."/>
            <person name="Dacks J."/>
            <person name="Roger A.J."/>
        </authorList>
    </citation>
    <scope>NUCLEOTIDE SEQUENCE</scope>
    <source>
        <strain evidence="3">BMAN</strain>
    </source>
</reference>
<dbReference type="PANTHER" id="PTHR45982">
    <property type="entry name" value="REGULATOR OF CHROMOSOME CONDENSATION"/>
    <property type="match status" value="1"/>
</dbReference>
<dbReference type="InterPro" id="IPR009091">
    <property type="entry name" value="RCC1/BLIP-II"/>
</dbReference>
<organism evidence="3 4">
    <name type="scientific">Anaeramoeba ignava</name>
    <name type="common">Anaerobic marine amoeba</name>
    <dbReference type="NCBI Taxonomy" id="1746090"/>
    <lineage>
        <taxon>Eukaryota</taxon>
        <taxon>Metamonada</taxon>
        <taxon>Anaeramoebidae</taxon>
        <taxon>Anaeramoeba</taxon>
    </lineage>
</organism>
<dbReference type="Pfam" id="PF00651">
    <property type="entry name" value="BTB"/>
    <property type="match status" value="1"/>
</dbReference>
<dbReference type="Gene3D" id="3.30.710.10">
    <property type="entry name" value="Potassium Channel Kv1.1, Chain A"/>
    <property type="match status" value="1"/>
</dbReference>
<evidence type="ECO:0000313" key="3">
    <source>
        <dbReference type="EMBL" id="KAJ5074675.1"/>
    </source>
</evidence>
<dbReference type="InterPro" id="IPR011333">
    <property type="entry name" value="SKP1/BTB/POZ_sf"/>
</dbReference>
<dbReference type="PROSITE" id="PS50097">
    <property type="entry name" value="BTB"/>
    <property type="match status" value="1"/>
</dbReference>